<evidence type="ECO:0000313" key="11">
    <source>
        <dbReference type="EMBL" id="WLF44358.1"/>
    </source>
</evidence>
<protein>
    <submittedName>
        <fullName evidence="11">Acyl-CoA dehydrogenase family protein</fullName>
    </submittedName>
</protein>
<dbReference type="PROSITE" id="PS00072">
    <property type="entry name" value="ACYL_COA_DH_1"/>
    <property type="match status" value="1"/>
</dbReference>
<feature type="domain" description="Acyl-CoA dehydrogenase/oxidase C-terminal" evidence="7">
    <location>
        <begin position="229"/>
        <end position="376"/>
    </location>
</feature>
<dbReference type="EMBL" id="JAPWIS010000021">
    <property type="protein sequence ID" value="MCZ4588231.1"/>
    <property type="molecule type" value="Genomic_DNA"/>
</dbReference>
<name>A0AAX3Y567_RHOOP</name>
<dbReference type="InterPro" id="IPR046373">
    <property type="entry name" value="Acyl-CoA_Oxase/DH_mid-dom_sf"/>
</dbReference>
<sequence>MTAQWASVDPDVVDAVDRVIERTIEPQAAAVDAAAEFPTAGLADLAESGLGVMLVPKSLGGAETSTATYAEVLSRIAAACGSTSTVYMTQMHCAHPIQLQGSPEQIQTWVPRLCDGSAVGSIALTEPGAGSDVGAMRTVARREGDEYVVNGEKTFISNGDQADVIVLFATVDPARGKNGVTAFLLETAGLAGFEAGAPMKKLGQKGASTVALSFQDCRIPVAARMGAEGEGYALLLRSVTRSRISAAAQGVGFAQGAFDSVVAWAMERDLLSSKVAEAQDLQFDLARLRGEITAARAMLMSVSDQVDQSADEPVAEVSLLKMHCTTLGTRVAASCVELLGPDGDRVSIGAERRLRDAKIAEIYDGTNQVQSMLVARDTRLTAARETAAG</sequence>
<keyword evidence="3 6" id="KW-0285">Flavoprotein</keyword>
<evidence type="ECO:0000259" key="9">
    <source>
        <dbReference type="Pfam" id="PF02771"/>
    </source>
</evidence>
<comment type="cofactor">
    <cofactor evidence="1 6">
        <name>FAD</name>
        <dbReference type="ChEBI" id="CHEBI:57692"/>
    </cofactor>
</comment>
<evidence type="ECO:0000259" key="7">
    <source>
        <dbReference type="Pfam" id="PF00441"/>
    </source>
</evidence>
<dbReference type="EMBL" id="CP130953">
    <property type="protein sequence ID" value="WLF44358.1"/>
    <property type="molecule type" value="Genomic_DNA"/>
</dbReference>
<evidence type="ECO:0000313" key="12">
    <source>
        <dbReference type="Proteomes" id="UP001066327"/>
    </source>
</evidence>
<dbReference type="PIRSF" id="PIRSF016578">
    <property type="entry name" value="HsaA"/>
    <property type="match status" value="1"/>
</dbReference>
<dbReference type="Gene3D" id="2.40.110.10">
    <property type="entry name" value="Butyryl-CoA Dehydrogenase, subunit A, domain 2"/>
    <property type="match status" value="1"/>
</dbReference>
<dbReference type="Gene3D" id="1.10.540.10">
    <property type="entry name" value="Acyl-CoA dehydrogenase/oxidase, N-terminal domain"/>
    <property type="match status" value="1"/>
</dbReference>
<dbReference type="PANTHER" id="PTHR43884:SF12">
    <property type="entry name" value="ISOVALERYL-COA DEHYDROGENASE, MITOCHONDRIAL-RELATED"/>
    <property type="match status" value="1"/>
</dbReference>
<comment type="similarity">
    <text evidence="2 6">Belongs to the acyl-CoA dehydrogenase family.</text>
</comment>
<dbReference type="InterPro" id="IPR006091">
    <property type="entry name" value="Acyl-CoA_Oxase/DH_mid-dom"/>
</dbReference>
<dbReference type="FunFam" id="2.40.110.10:FF:000001">
    <property type="entry name" value="Acyl-CoA dehydrogenase, mitochondrial"/>
    <property type="match status" value="1"/>
</dbReference>
<reference evidence="10" key="1">
    <citation type="submission" date="2022-12" db="EMBL/GenBank/DDBJ databases">
        <authorList>
            <person name="Krivoruchko A.V."/>
            <person name="Elkin A."/>
        </authorList>
    </citation>
    <scope>NUCLEOTIDE SEQUENCE</scope>
    <source>
        <strain evidence="10">IEGM 249</strain>
    </source>
</reference>
<feature type="domain" description="Acyl-CoA dehydrogenase/oxidase N-terminal" evidence="9">
    <location>
        <begin position="12"/>
        <end position="116"/>
    </location>
</feature>
<evidence type="ECO:0000259" key="8">
    <source>
        <dbReference type="Pfam" id="PF02770"/>
    </source>
</evidence>
<keyword evidence="5 6" id="KW-0560">Oxidoreductase</keyword>
<evidence type="ECO:0000256" key="3">
    <source>
        <dbReference type="ARBA" id="ARBA00022630"/>
    </source>
</evidence>
<dbReference type="Pfam" id="PF02770">
    <property type="entry name" value="Acyl-CoA_dh_M"/>
    <property type="match status" value="1"/>
</dbReference>
<dbReference type="SUPFAM" id="SSF56645">
    <property type="entry name" value="Acyl-CoA dehydrogenase NM domain-like"/>
    <property type="match status" value="1"/>
</dbReference>
<dbReference type="GO" id="GO:0050660">
    <property type="term" value="F:flavin adenine dinucleotide binding"/>
    <property type="evidence" value="ECO:0007669"/>
    <property type="project" value="InterPro"/>
</dbReference>
<dbReference type="AlphaFoldDB" id="A0AAX3Y567"/>
<evidence type="ECO:0000313" key="13">
    <source>
        <dbReference type="Proteomes" id="UP001231166"/>
    </source>
</evidence>
<evidence type="ECO:0000256" key="4">
    <source>
        <dbReference type="ARBA" id="ARBA00022827"/>
    </source>
</evidence>
<dbReference type="InterPro" id="IPR013786">
    <property type="entry name" value="AcylCoA_DH/ox_N"/>
</dbReference>
<dbReference type="Proteomes" id="UP001231166">
    <property type="component" value="Chromosome"/>
</dbReference>
<evidence type="ECO:0000256" key="5">
    <source>
        <dbReference type="ARBA" id="ARBA00023002"/>
    </source>
</evidence>
<evidence type="ECO:0000256" key="1">
    <source>
        <dbReference type="ARBA" id="ARBA00001974"/>
    </source>
</evidence>
<dbReference type="InterPro" id="IPR009075">
    <property type="entry name" value="AcylCo_DH/oxidase_C"/>
</dbReference>
<feature type="domain" description="Acyl-CoA oxidase/dehydrogenase middle" evidence="8">
    <location>
        <begin position="122"/>
        <end position="217"/>
    </location>
</feature>
<dbReference type="Gene3D" id="1.20.140.10">
    <property type="entry name" value="Butyryl-CoA Dehydrogenase, subunit A, domain 3"/>
    <property type="match status" value="1"/>
</dbReference>
<keyword evidence="4 6" id="KW-0274">FAD</keyword>
<organism evidence="11 13">
    <name type="scientific">Rhodococcus opacus</name>
    <name type="common">Nocardia opaca</name>
    <dbReference type="NCBI Taxonomy" id="37919"/>
    <lineage>
        <taxon>Bacteria</taxon>
        <taxon>Bacillati</taxon>
        <taxon>Actinomycetota</taxon>
        <taxon>Actinomycetes</taxon>
        <taxon>Mycobacteriales</taxon>
        <taxon>Nocardiaceae</taxon>
        <taxon>Rhodococcus</taxon>
    </lineage>
</organism>
<dbReference type="InterPro" id="IPR037069">
    <property type="entry name" value="AcylCoA_DH/ox_N_sf"/>
</dbReference>
<gene>
    <name evidence="10" type="ORF">O4328_31930</name>
    <name evidence="11" type="ORF">Q5707_20490</name>
</gene>
<dbReference type="Proteomes" id="UP001066327">
    <property type="component" value="Unassembled WGS sequence"/>
</dbReference>
<proteinExistence type="inferred from homology"/>
<dbReference type="PANTHER" id="PTHR43884">
    <property type="entry name" value="ACYL-COA DEHYDROGENASE"/>
    <property type="match status" value="1"/>
</dbReference>
<dbReference type="SUPFAM" id="SSF47203">
    <property type="entry name" value="Acyl-CoA dehydrogenase C-terminal domain-like"/>
    <property type="match status" value="1"/>
</dbReference>
<accession>A0AAX3Y567</accession>
<dbReference type="InterPro" id="IPR006089">
    <property type="entry name" value="Acyl-CoA_DH_CS"/>
</dbReference>
<dbReference type="Pfam" id="PF00441">
    <property type="entry name" value="Acyl-CoA_dh_1"/>
    <property type="match status" value="1"/>
</dbReference>
<dbReference type="InterPro" id="IPR009100">
    <property type="entry name" value="AcylCoA_DH/oxidase_NM_dom_sf"/>
</dbReference>
<dbReference type="Pfam" id="PF02771">
    <property type="entry name" value="Acyl-CoA_dh_N"/>
    <property type="match status" value="1"/>
</dbReference>
<evidence type="ECO:0000256" key="6">
    <source>
        <dbReference type="RuleBase" id="RU362125"/>
    </source>
</evidence>
<evidence type="ECO:0000313" key="10">
    <source>
        <dbReference type="EMBL" id="MCZ4588231.1"/>
    </source>
</evidence>
<dbReference type="InterPro" id="IPR036250">
    <property type="entry name" value="AcylCo_DH-like_C"/>
</dbReference>
<dbReference type="GO" id="GO:0003995">
    <property type="term" value="F:acyl-CoA dehydrogenase activity"/>
    <property type="evidence" value="ECO:0007669"/>
    <property type="project" value="InterPro"/>
</dbReference>
<dbReference type="RefSeq" id="WP_182624931.1">
    <property type="nucleotide sequence ID" value="NZ_CP130953.1"/>
</dbReference>
<evidence type="ECO:0000256" key="2">
    <source>
        <dbReference type="ARBA" id="ARBA00009347"/>
    </source>
</evidence>
<keyword evidence="12" id="KW-1185">Reference proteome</keyword>
<reference evidence="11" key="2">
    <citation type="submission" date="2023-07" db="EMBL/GenBank/DDBJ databases">
        <title>Genomic analysis of Rhodococcus opacus VOC-14 with glycol ethers degradation activity.</title>
        <authorList>
            <person name="Narkevich D.A."/>
            <person name="Hlushen A.M."/>
            <person name="Akhremchuk A.E."/>
            <person name="Sikolenko M.A."/>
            <person name="Valentovich L.N."/>
        </authorList>
    </citation>
    <scope>NUCLEOTIDE SEQUENCE</scope>
    <source>
        <strain evidence="11">VOC-14</strain>
    </source>
</reference>